<keyword evidence="3 9" id="KW-0819">tRNA processing</keyword>
<dbReference type="HAMAP" id="MF_00144">
    <property type="entry name" value="tRNA_thiouridyl_MnmA"/>
    <property type="match status" value="1"/>
</dbReference>
<feature type="region of interest" description="Interaction with target base in tRNA" evidence="9">
    <location>
        <begin position="95"/>
        <end position="97"/>
    </location>
</feature>
<keyword evidence="5 9" id="KW-0067">ATP-binding</keyword>
<feature type="active site" description="Cysteine persulfide intermediate" evidence="9">
    <location>
        <position position="200"/>
    </location>
</feature>
<sequence>MKRVVVGLSGGVDSSVTAYLLKEQGYEVIGLFMKNWHDDSVTISNECPWLEDSNDAMIVAEKLGIPFQTVDLSEQYKERIVDYMFNEYEKGRTPNPDVLCNREIKFDVFMDIALSLGADYVATGHYCRKAEEIIDGKPVYKLLAGKDTNKDQSYFLCQLSQEQLSKALFPIGELTKPEVREIAKEADLITADKKDSQGLCFIGKVRLPDFLQQKLQPKEGDIVRIPDEFEQYNRSIPEFENKEAELEYFSTKFSYNKEDGKVVGKHQGAHYFTKGQRKGLAVGGTKEPLFVIETDVDTNIIYTGEGKNHQGLYRSVLFVSNEELHWVREDLALQTGESMEVEARIRYRQPLEKATLYKVNKGIYVEFENPQSAIQEGQFVAWYKNEELLGSGVIS</sequence>
<keyword evidence="4 9" id="KW-0547">Nucleotide-binding</keyword>
<dbReference type="CDD" id="cd01998">
    <property type="entry name" value="MnmA_TRMU-like"/>
    <property type="match status" value="1"/>
</dbReference>
<dbReference type="AlphaFoldDB" id="A0A2G1BRV4"/>
<evidence type="ECO:0000313" key="12">
    <source>
        <dbReference type="EMBL" id="MDP2542160.1"/>
    </source>
</evidence>
<evidence type="ECO:0000256" key="1">
    <source>
        <dbReference type="ARBA" id="ARBA00022555"/>
    </source>
</evidence>
<evidence type="ECO:0000259" key="10">
    <source>
        <dbReference type="Pfam" id="PF20258"/>
    </source>
</evidence>
<dbReference type="NCBIfam" id="TIGR00420">
    <property type="entry name" value="trmU"/>
    <property type="match status" value="1"/>
</dbReference>
<dbReference type="GO" id="GO:0005737">
    <property type="term" value="C:cytoplasm"/>
    <property type="evidence" value="ECO:0007669"/>
    <property type="project" value="UniProtKB-SubCell"/>
</dbReference>
<comment type="caution">
    <text evidence="13">The sequence shown here is derived from an EMBL/GenBank/DDBJ whole genome shotgun (WGS) entry which is preliminary data.</text>
</comment>
<dbReference type="PANTHER" id="PTHR11933:SF5">
    <property type="entry name" value="MITOCHONDRIAL TRNA-SPECIFIC 2-THIOURIDYLASE 1"/>
    <property type="match status" value="1"/>
</dbReference>
<dbReference type="GO" id="GO:0002143">
    <property type="term" value="P:tRNA wobble position uridine thiolation"/>
    <property type="evidence" value="ECO:0007669"/>
    <property type="project" value="TreeGrafter"/>
</dbReference>
<dbReference type="Gene3D" id="2.40.30.10">
    <property type="entry name" value="Translation factors"/>
    <property type="match status" value="1"/>
</dbReference>
<feature type="site" description="Interaction with tRNA" evidence="9">
    <location>
        <position position="125"/>
    </location>
</feature>
<dbReference type="Pfam" id="PF20258">
    <property type="entry name" value="tRNA_Me_trans_C"/>
    <property type="match status" value="1"/>
</dbReference>
<gene>
    <name evidence="9 12" type="primary">mnmA</name>
    <name evidence="13" type="ORF">CSC81_13120</name>
    <name evidence="12" type="ORF">Q8W23_11800</name>
</gene>
<reference evidence="13 14" key="1">
    <citation type="journal article" date="2016" name="Nat. Commun.">
        <title>Microbial interactions lead to rapid micro-scale successions on model marine particles.</title>
        <authorList>
            <person name="Datta M.S."/>
            <person name="Sliwerska E."/>
            <person name="Gore J."/>
            <person name="Polz M.F."/>
            <person name="Cordero O.X."/>
        </authorList>
    </citation>
    <scope>NUCLEOTIDE SEQUENCE [LARGE SCALE GENOMIC DNA]</scope>
    <source>
        <strain evidence="13 14">4G03</strain>
    </source>
</reference>
<feature type="binding site" evidence="9">
    <location>
        <begin position="7"/>
        <end position="14"/>
    </location>
    <ligand>
        <name>ATP</name>
        <dbReference type="ChEBI" id="CHEBI:30616"/>
    </ligand>
</feature>
<evidence type="ECO:0000256" key="2">
    <source>
        <dbReference type="ARBA" id="ARBA00022679"/>
    </source>
</evidence>
<dbReference type="FunFam" id="3.40.50.620:FF:000115">
    <property type="entry name" value="tRNA-specific 2-thiouridylase MnmA"/>
    <property type="match status" value="1"/>
</dbReference>
<evidence type="ECO:0000313" key="14">
    <source>
        <dbReference type="Proteomes" id="UP000222163"/>
    </source>
</evidence>
<reference evidence="12 15" key="3">
    <citation type="submission" date="2023-07" db="EMBL/GenBank/DDBJ databases">
        <title>Genome content predicts the carbon catabolic preferences of heterotrophic bacteria.</title>
        <authorList>
            <person name="Gralka M."/>
        </authorList>
    </citation>
    <scope>NUCLEOTIDE SEQUENCE [LARGE SCALE GENOMIC DNA]</scope>
    <source>
        <strain evidence="12 15">4G03</strain>
    </source>
</reference>
<dbReference type="GO" id="GO:0103016">
    <property type="term" value="F:tRNA-uridine 2-sulfurtransferase activity"/>
    <property type="evidence" value="ECO:0007669"/>
    <property type="project" value="UniProtKB-EC"/>
</dbReference>
<comment type="catalytic activity">
    <reaction evidence="8 9">
        <text>S-sulfanyl-L-cysteinyl-[protein] + uridine(34) in tRNA + AH2 + ATP = 2-thiouridine(34) in tRNA + L-cysteinyl-[protein] + A + AMP + diphosphate + H(+)</text>
        <dbReference type="Rhea" id="RHEA:47032"/>
        <dbReference type="Rhea" id="RHEA-COMP:10131"/>
        <dbReference type="Rhea" id="RHEA-COMP:11726"/>
        <dbReference type="Rhea" id="RHEA-COMP:11727"/>
        <dbReference type="Rhea" id="RHEA-COMP:11728"/>
        <dbReference type="ChEBI" id="CHEBI:13193"/>
        <dbReference type="ChEBI" id="CHEBI:15378"/>
        <dbReference type="ChEBI" id="CHEBI:17499"/>
        <dbReference type="ChEBI" id="CHEBI:29950"/>
        <dbReference type="ChEBI" id="CHEBI:30616"/>
        <dbReference type="ChEBI" id="CHEBI:33019"/>
        <dbReference type="ChEBI" id="CHEBI:61963"/>
        <dbReference type="ChEBI" id="CHEBI:65315"/>
        <dbReference type="ChEBI" id="CHEBI:87170"/>
        <dbReference type="ChEBI" id="CHEBI:456215"/>
        <dbReference type="EC" id="2.8.1.13"/>
    </reaction>
</comment>
<feature type="active site" description="Nucleophile" evidence="9">
    <location>
        <position position="100"/>
    </location>
</feature>
<dbReference type="EMBL" id="PDUU01000013">
    <property type="protein sequence ID" value="PHN96664.1"/>
    <property type="molecule type" value="Genomic_DNA"/>
</dbReference>
<accession>A0A2G1BRV4</accession>
<feature type="region of interest" description="Interaction with tRNA" evidence="9">
    <location>
        <begin position="150"/>
        <end position="152"/>
    </location>
</feature>
<feature type="binding site" evidence="9">
    <location>
        <position position="124"/>
    </location>
    <ligand>
        <name>ATP</name>
        <dbReference type="ChEBI" id="CHEBI:30616"/>
    </ligand>
</feature>
<dbReference type="GO" id="GO:0000049">
    <property type="term" value="F:tRNA binding"/>
    <property type="evidence" value="ECO:0007669"/>
    <property type="project" value="UniProtKB-KW"/>
</dbReference>
<dbReference type="RefSeq" id="WP_099216205.1">
    <property type="nucleotide sequence ID" value="NZ_JAUYVU010000009.1"/>
</dbReference>
<feature type="region of interest" description="Interaction with tRNA" evidence="9">
    <location>
        <begin position="346"/>
        <end position="347"/>
    </location>
</feature>
<dbReference type="InterPro" id="IPR014729">
    <property type="entry name" value="Rossmann-like_a/b/a_fold"/>
</dbReference>
<comment type="similarity">
    <text evidence="9">Belongs to the MnmA/TRMU family.</text>
</comment>
<comment type="function">
    <text evidence="9">Catalyzes the 2-thiolation of uridine at the wobble position (U34) of tRNA, leading to the formation of s(2)U34.</text>
</comment>
<dbReference type="InterPro" id="IPR046885">
    <property type="entry name" value="MnmA-like_C"/>
</dbReference>
<keyword evidence="6 9" id="KW-0694">RNA-binding</keyword>
<dbReference type="Pfam" id="PF20259">
    <property type="entry name" value="tRNA_Me_trans_M"/>
    <property type="match status" value="1"/>
</dbReference>
<evidence type="ECO:0000313" key="13">
    <source>
        <dbReference type="EMBL" id="PHN96664.1"/>
    </source>
</evidence>
<evidence type="ECO:0000256" key="8">
    <source>
        <dbReference type="ARBA" id="ARBA00051542"/>
    </source>
</evidence>
<evidence type="ECO:0000256" key="7">
    <source>
        <dbReference type="ARBA" id="ARBA00023157"/>
    </source>
</evidence>
<evidence type="ECO:0000313" key="15">
    <source>
        <dbReference type="Proteomes" id="UP001242342"/>
    </source>
</evidence>
<dbReference type="Gene3D" id="2.30.30.280">
    <property type="entry name" value="Adenine nucleotide alpha hydrolases-like domains"/>
    <property type="match status" value="1"/>
</dbReference>
<dbReference type="Pfam" id="PF03054">
    <property type="entry name" value="tRNA_Me_trans"/>
    <property type="match status" value="1"/>
</dbReference>
<keyword evidence="2 9" id="KW-0808">Transferase</keyword>
<proteinExistence type="inferred from homology"/>
<dbReference type="Proteomes" id="UP000222163">
    <property type="component" value="Unassembled WGS sequence"/>
</dbReference>
<evidence type="ECO:0000256" key="6">
    <source>
        <dbReference type="ARBA" id="ARBA00022884"/>
    </source>
</evidence>
<dbReference type="PANTHER" id="PTHR11933">
    <property type="entry name" value="TRNA 5-METHYLAMINOMETHYL-2-THIOURIDYLATE -METHYLTRANSFERASE"/>
    <property type="match status" value="1"/>
</dbReference>
<dbReference type="InterPro" id="IPR023382">
    <property type="entry name" value="MnmA-like_central_sf"/>
</dbReference>
<dbReference type="GO" id="GO:0005524">
    <property type="term" value="F:ATP binding"/>
    <property type="evidence" value="ECO:0007669"/>
    <property type="project" value="UniProtKB-KW"/>
</dbReference>
<dbReference type="EC" id="2.8.1.13" evidence="9"/>
<evidence type="ECO:0000256" key="3">
    <source>
        <dbReference type="ARBA" id="ARBA00022694"/>
    </source>
</evidence>
<keyword evidence="9" id="KW-0963">Cytoplasm</keyword>
<keyword evidence="15" id="KW-1185">Reference proteome</keyword>
<comment type="subcellular location">
    <subcellularLocation>
        <location evidence="9">Cytoplasm</location>
    </subcellularLocation>
</comment>
<keyword evidence="1 9" id="KW-0820">tRNA-binding</keyword>
<dbReference type="InterPro" id="IPR046884">
    <property type="entry name" value="MnmA-like_central"/>
</dbReference>
<comment type="caution">
    <text evidence="9">Lacks conserved residue(s) required for the propagation of feature annotation.</text>
</comment>
<evidence type="ECO:0000256" key="4">
    <source>
        <dbReference type="ARBA" id="ARBA00022741"/>
    </source>
</evidence>
<evidence type="ECO:0000256" key="5">
    <source>
        <dbReference type="ARBA" id="ARBA00022840"/>
    </source>
</evidence>
<organism evidence="13 14">
    <name type="scientific">Tenacibaculum discolor</name>
    <dbReference type="NCBI Taxonomy" id="361581"/>
    <lineage>
        <taxon>Bacteria</taxon>
        <taxon>Pseudomonadati</taxon>
        <taxon>Bacteroidota</taxon>
        <taxon>Flavobacteriia</taxon>
        <taxon>Flavobacteriales</taxon>
        <taxon>Flavobacteriaceae</taxon>
        <taxon>Tenacibaculum</taxon>
    </lineage>
</organism>
<feature type="binding site" evidence="9">
    <location>
        <position position="33"/>
    </location>
    <ligand>
        <name>ATP</name>
        <dbReference type="ChEBI" id="CHEBI:30616"/>
    </ligand>
</feature>
<feature type="domain" description="tRNA-specific 2-thiouridylase MnmA-like C-terminal" evidence="10">
    <location>
        <begin position="322"/>
        <end position="394"/>
    </location>
</feature>
<keyword evidence="7" id="KW-1015">Disulfide bond</keyword>
<name>A0A2G1BRV4_9FLAO</name>
<dbReference type="Proteomes" id="UP001242342">
    <property type="component" value="Unassembled WGS sequence"/>
</dbReference>
<evidence type="ECO:0000259" key="11">
    <source>
        <dbReference type="Pfam" id="PF20259"/>
    </source>
</evidence>
<dbReference type="Gene3D" id="3.40.50.620">
    <property type="entry name" value="HUPs"/>
    <property type="match status" value="1"/>
</dbReference>
<dbReference type="FunFam" id="2.30.30.280:FF:000001">
    <property type="entry name" value="tRNA-specific 2-thiouridylase MnmA"/>
    <property type="match status" value="1"/>
</dbReference>
<feature type="domain" description="tRNA-specific 2-thiouridylase MnmA-like central" evidence="11">
    <location>
        <begin position="257"/>
        <end position="304"/>
    </location>
</feature>
<evidence type="ECO:0000256" key="9">
    <source>
        <dbReference type="HAMAP-Rule" id="MF_00144"/>
    </source>
</evidence>
<feature type="site" description="Interaction with tRNA" evidence="9">
    <location>
        <position position="378"/>
    </location>
</feature>
<dbReference type="EMBL" id="JAUYVU010000009">
    <property type="protein sequence ID" value="MDP2542160.1"/>
    <property type="molecule type" value="Genomic_DNA"/>
</dbReference>
<dbReference type="SUPFAM" id="SSF52402">
    <property type="entry name" value="Adenine nucleotide alpha hydrolases-like"/>
    <property type="match status" value="1"/>
</dbReference>
<protein>
    <recommendedName>
        <fullName evidence="9">tRNA-specific 2-thiouridylase MnmA</fullName>
        <ecNumber evidence="9">2.8.1.13</ecNumber>
    </recommendedName>
</protein>
<dbReference type="InterPro" id="IPR004506">
    <property type="entry name" value="MnmA-like"/>
</dbReference>
<reference evidence="13" key="2">
    <citation type="submission" date="2017-10" db="EMBL/GenBank/DDBJ databases">
        <authorList>
            <person name="Enke T.N."/>
            <person name="Cordero O.X."/>
        </authorList>
    </citation>
    <scope>NUCLEOTIDE SEQUENCE</scope>
    <source>
        <strain evidence="13">4G03</strain>
    </source>
</reference>
<dbReference type="NCBIfam" id="NF001138">
    <property type="entry name" value="PRK00143.1"/>
    <property type="match status" value="1"/>
</dbReference>